<evidence type="ECO:0000256" key="1">
    <source>
        <dbReference type="ARBA" id="ARBA00001974"/>
    </source>
</evidence>
<feature type="binding site" evidence="9">
    <location>
        <position position="81"/>
    </location>
    <ligand>
        <name>FAD</name>
        <dbReference type="ChEBI" id="CHEBI:57692"/>
    </ligand>
</feature>
<dbReference type="VEuPathDB" id="FungiDB:FOMG_11577"/>
<dbReference type="VEuPathDB" id="FungiDB:FOXG_05719"/>
<feature type="binding site" evidence="9">
    <location>
        <position position="14"/>
    </location>
    <ligand>
        <name>FAD</name>
        <dbReference type="ChEBI" id="CHEBI:57692"/>
    </ligand>
</feature>
<evidence type="ECO:0000256" key="7">
    <source>
        <dbReference type="ARBA" id="ARBA00023027"/>
    </source>
</evidence>
<dbReference type="VEuPathDB" id="FungiDB:FOZG_07904"/>
<dbReference type="PRINTS" id="PR00371">
    <property type="entry name" value="FPNCR"/>
</dbReference>
<dbReference type="GO" id="GO:0006696">
    <property type="term" value="P:ergosterol biosynthetic process"/>
    <property type="evidence" value="ECO:0007669"/>
    <property type="project" value="TreeGrafter"/>
</dbReference>
<comment type="similarity">
    <text evidence="3">Belongs to the flavoprotein pyridine nucleotide cytochrome reductase family.</text>
</comment>
<dbReference type="Gene3D" id="3.40.50.80">
    <property type="entry name" value="Nucleotide-binding domain of ferredoxin-NADP reductase (FNR) module"/>
    <property type="match status" value="1"/>
</dbReference>
<dbReference type="PANTHER" id="PTHR19370:SF101">
    <property type="entry name" value="NADH-CYTOCHROME B5 REDUCTASE"/>
    <property type="match status" value="1"/>
</dbReference>
<dbReference type="InterPro" id="IPR039261">
    <property type="entry name" value="FNR_nucleotide-bd"/>
</dbReference>
<comment type="cofactor">
    <cofactor evidence="1 9">
        <name>FAD</name>
        <dbReference type="ChEBI" id="CHEBI:57692"/>
    </cofactor>
</comment>
<feature type="domain" description="Flavoprotein pyridine nucleotide cytochrome reductase-like FAD-binding" evidence="11">
    <location>
        <begin position="11"/>
        <end position="58"/>
    </location>
</feature>
<dbReference type="PANTHER" id="PTHR19370">
    <property type="entry name" value="NADH-CYTOCHROME B5 REDUCTASE"/>
    <property type="match status" value="1"/>
</dbReference>
<evidence type="ECO:0000259" key="10">
    <source>
        <dbReference type="Pfam" id="PF00175"/>
    </source>
</evidence>
<dbReference type="VEuPathDB" id="FungiDB:FOC4_g10014561"/>
<feature type="binding site" evidence="9">
    <location>
        <position position="38"/>
    </location>
    <ligand>
        <name>FAD</name>
        <dbReference type="ChEBI" id="CHEBI:57692"/>
    </ligand>
</feature>
<evidence type="ECO:0000256" key="9">
    <source>
        <dbReference type="PIRSR" id="PIRSR601834-1"/>
    </source>
</evidence>
<evidence type="ECO:0000256" key="5">
    <source>
        <dbReference type="ARBA" id="ARBA00022827"/>
    </source>
</evidence>
<accession>A0A420N4S2</accession>
<dbReference type="VEuPathDB" id="FungiDB:HZS61_013325"/>
<keyword evidence="5 9" id="KW-0274">FAD</keyword>
<comment type="subcellular location">
    <subcellularLocation>
        <location evidence="2">Mitochondrion outer membrane</location>
        <topology evidence="2">Single-pass membrane protein</topology>
    </subcellularLocation>
</comment>
<dbReference type="Pfam" id="PF00970">
    <property type="entry name" value="FAD_binding_6"/>
    <property type="match status" value="1"/>
</dbReference>
<dbReference type="SUPFAM" id="SSF52343">
    <property type="entry name" value="Ferredoxin reductase-like, C-terminal NADP-linked domain"/>
    <property type="match status" value="1"/>
</dbReference>
<dbReference type="PRINTS" id="PR00406">
    <property type="entry name" value="CYTB5RDTASE"/>
</dbReference>
<sequence length="203" mass="22304">MSWPKGQWLPVARPYTPISSSDQSGFLDLLVKHYPHGKQSTHIHSLEPGQTMLFAAPLQGYPWKPNSFPHVTMVAGGVGITPIYQLTRGILSNPEDKTAISLVFAANTDQELVLKDELDKLQSEFASRLTITYIVSHPAVKSPFEKGRVTRELLDKVAPWPKDQNGKVFVCGPPAMEAALIGTKGKTGILGELGYGKDQIHKF</sequence>
<dbReference type="AlphaFoldDB" id="A0A420N4S2"/>
<gene>
    <name evidence="12" type="ORF">BFJ69_g7855</name>
</gene>
<comment type="caution">
    <text evidence="12">The sequence shown here is derived from an EMBL/GenBank/DDBJ whole genome shotgun (WGS) entry which is preliminary data.</text>
</comment>
<evidence type="ECO:0000313" key="13">
    <source>
        <dbReference type="Proteomes" id="UP000285084"/>
    </source>
</evidence>
<feature type="binding site" evidence="9">
    <location>
        <position position="32"/>
    </location>
    <ligand>
        <name>FAD</name>
        <dbReference type="ChEBI" id="CHEBI:57692"/>
    </ligand>
</feature>
<protein>
    <recommendedName>
        <fullName evidence="14">FAD-binding FR-type domain-containing protein</fullName>
    </recommendedName>
</protein>
<keyword evidence="7" id="KW-0520">NAD</keyword>
<dbReference type="Proteomes" id="UP000285084">
    <property type="component" value="Unassembled WGS sequence"/>
</dbReference>
<keyword evidence="4 9" id="KW-0285">Flavoprotein</keyword>
<dbReference type="Pfam" id="PF00175">
    <property type="entry name" value="NAD_binding_1"/>
    <property type="match status" value="1"/>
</dbReference>
<keyword evidence="6" id="KW-0560">Oxidoreductase</keyword>
<dbReference type="VEuPathDB" id="FungiDB:FOC1_g10011728"/>
<organism evidence="12 13">
    <name type="scientific">Fusarium oxysporum</name>
    <name type="common">Fusarium vascular wilt</name>
    <dbReference type="NCBI Taxonomy" id="5507"/>
    <lineage>
        <taxon>Eukaryota</taxon>
        <taxon>Fungi</taxon>
        <taxon>Dikarya</taxon>
        <taxon>Ascomycota</taxon>
        <taxon>Pezizomycotina</taxon>
        <taxon>Sordariomycetes</taxon>
        <taxon>Hypocreomycetidae</taxon>
        <taxon>Hypocreales</taxon>
        <taxon>Nectriaceae</taxon>
        <taxon>Fusarium</taxon>
        <taxon>Fusarium oxysporum species complex</taxon>
    </lineage>
</organism>
<dbReference type="InterPro" id="IPR001433">
    <property type="entry name" value="OxRdtase_FAD/NAD-bd"/>
</dbReference>
<dbReference type="GO" id="GO:0004128">
    <property type="term" value="F:cytochrome-b5 reductase activity, acting on NAD(P)H"/>
    <property type="evidence" value="ECO:0007669"/>
    <property type="project" value="TreeGrafter"/>
</dbReference>
<evidence type="ECO:0008006" key="14">
    <source>
        <dbReference type="Google" id="ProtNLM"/>
    </source>
</evidence>
<proteinExistence type="inferred from homology"/>
<evidence type="ECO:0000256" key="4">
    <source>
        <dbReference type="ARBA" id="ARBA00022630"/>
    </source>
</evidence>
<dbReference type="InterPro" id="IPR008333">
    <property type="entry name" value="Cbr1-like_FAD-bd_dom"/>
</dbReference>
<dbReference type="CDD" id="cd06183">
    <property type="entry name" value="cyt_b5_reduct_like"/>
    <property type="match status" value="1"/>
</dbReference>
<dbReference type="SUPFAM" id="SSF63380">
    <property type="entry name" value="Riboflavin synthase domain-like"/>
    <property type="match status" value="1"/>
</dbReference>
<evidence type="ECO:0000256" key="6">
    <source>
        <dbReference type="ARBA" id="ARBA00023002"/>
    </source>
</evidence>
<feature type="binding site" evidence="9">
    <location>
        <position position="30"/>
    </location>
    <ligand>
        <name>FAD</name>
        <dbReference type="ChEBI" id="CHEBI:57692"/>
    </ligand>
</feature>
<evidence type="ECO:0000256" key="2">
    <source>
        <dbReference type="ARBA" id="ARBA00004572"/>
    </source>
</evidence>
<dbReference type="GO" id="GO:0005741">
    <property type="term" value="C:mitochondrial outer membrane"/>
    <property type="evidence" value="ECO:0007669"/>
    <property type="project" value="UniProtKB-SubCell"/>
</dbReference>
<name>A0A420N4S2_FUSOX</name>
<feature type="binding site" evidence="9">
    <location>
        <position position="13"/>
    </location>
    <ligand>
        <name>FAD</name>
        <dbReference type="ChEBI" id="CHEBI:57692"/>
    </ligand>
</feature>
<dbReference type="EMBL" id="MRCX01000063">
    <property type="protein sequence ID" value="RKK75265.1"/>
    <property type="molecule type" value="Genomic_DNA"/>
</dbReference>
<reference evidence="12 13" key="1">
    <citation type="journal article" date="2018" name="Sci. Rep.">
        <title>Characterisation of pathogen-specific regions and novel effector candidates in Fusarium oxysporum f. sp. cepae.</title>
        <authorList>
            <person name="Armitage A.D."/>
            <person name="Taylor A."/>
            <person name="Sobczyk M.K."/>
            <person name="Baxter L."/>
            <person name="Greenfield B.P."/>
            <person name="Bates H.J."/>
            <person name="Wilson F."/>
            <person name="Jackson A.C."/>
            <person name="Ott S."/>
            <person name="Harrison R.J."/>
            <person name="Clarkson J.P."/>
        </authorList>
    </citation>
    <scope>NUCLEOTIDE SEQUENCE [LARGE SCALE GENOMIC DNA]</scope>
    <source>
        <strain evidence="12 13">Fo_A13</strain>
    </source>
</reference>
<keyword evidence="8" id="KW-0472">Membrane</keyword>
<dbReference type="InterPro" id="IPR017938">
    <property type="entry name" value="Riboflavin_synthase-like_b-brl"/>
</dbReference>
<evidence type="ECO:0000259" key="11">
    <source>
        <dbReference type="Pfam" id="PF00970"/>
    </source>
</evidence>
<evidence type="ECO:0000313" key="12">
    <source>
        <dbReference type="EMBL" id="RKK75265.1"/>
    </source>
</evidence>
<evidence type="ECO:0000256" key="8">
    <source>
        <dbReference type="ARBA" id="ARBA00023136"/>
    </source>
</evidence>
<feature type="binding site" evidence="9">
    <location>
        <position position="40"/>
    </location>
    <ligand>
        <name>FAD</name>
        <dbReference type="ChEBI" id="CHEBI:57692"/>
    </ligand>
</feature>
<dbReference type="InterPro" id="IPR001834">
    <property type="entry name" value="CBR-like"/>
</dbReference>
<dbReference type="VEuPathDB" id="FungiDB:FOIG_13975"/>
<dbReference type="Gene3D" id="2.40.30.10">
    <property type="entry name" value="Translation factors"/>
    <property type="match status" value="1"/>
</dbReference>
<dbReference type="InterPro" id="IPR001709">
    <property type="entry name" value="Flavoprot_Pyr_Nucl_cyt_Rdtase"/>
</dbReference>
<dbReference type="FunFam" id="3.40.50.80:FF:000009">
    <property type="entry name" value="NADH-cytochrome b5 reductase"/>
    <property type="match status" value="1"/>
</dbReference>
<evidence type="ECO:0000256" key="3">
    <source>
        <dbReference type="ARBA" id="ARBA00006105"/>
    </source>
</evidence>
<feature type="domain" description="Oxidoreductase FAD/NAD(P)-binding" evidence="10">
    <location>
        <begin position="73"/>
        <end position="179"/>
    </location>
</feature>
<feature type="binding site" evidence="9">
    <location>
        <position position="15"/>
    </location>
    <ligand>
        <name>FAD</name>
        <dbReference type="ChEBI" id="CHEBI:57692"/>
    </ligand>
</feature>